<evidence type="ECO:0000313" key="4">
    <source>
        <dbReference type="Proteomes" id="UP000029646"/>
    </source>
</evidence>
<reference evidence="5" key="1">
    <citation type="journal article" date="2014" name="Genome Announc.">
        <title>Draft Genome Sequence of Marine Flavobacterium Jejuia pallidilutea Strain 11shimoA1 and Pigmentation Mutants.</title>
        <authorList>
            <person name="Takatani N."/>
            <person name="Nakanishi M."/>
            <person name="Meirelles P."/>
            <person name="Mino S."/>
            <person name="Suda W."/>
            <person name="Oshima K."/>
            <person name="Hattori M."/>
            <person name="Ohkuma M."/>
            <person name="Hosokawa M."/>
            <person name="Miyashita K."/>
            <person name="Thompson F.L."/>
            <person name="Niwa A."/>
            <person name="Sawabe T."/>
            <person name="Sawabe T."/>
        </authorList>
    </citation>
    <scope>NUCLEOTIDE SEQUENCE [LARGE SCALE GENOMIC DNA]</scope>
    <source>
        <strain evidence="5">JCM 19538</strain>
    </source>
</reference>
<evidence type="ECO:0000313" key="2">
    <source>
        <dbReference type="EMBL" id="GAL71718.1"/>
    </source>
</evidence>
<evidence type="ECO:0000313" key="3">
    <source>
        <dbReference type="EMBL" id="GAL91126.1"/>
    </source>
</evidence>
<comment type="caution">
    <text evidence="2">The sequence shown here is derived from an EMBL/GenBank/DDBJ whole genome shotgun (WGS) entry which is preliminary data.</text>
</comment>
<dbReference type="Proteomes" id="UP000029641">
    <property type="component" value="Unassembled WGS sequence"/>
</dbReference>
<organism evidence="2 4">
    <name type="scientific">Jejuia pallidilutea</name>
    <dbReference type="NCBI Taxonomy" id="504487"/>
    <lineage>
        <taxon>Bacteria</taxon>
        <taxon>Pseudomonadati</taxon>
        <taxon>Bacteroidota</taxon>
        <taxon>Flavobacteriia</taxon>
        <taxon>Flavobacteriales</taxon>
        <taxon>Flavobacteriaceae</taxon>
        <taxon>Jejuia</taxon>
    </lineage>
</organism>
<dbReference type="Proteomes" id="UP000029646">
    <property type="component" value="Unassembled WGS sequence"/>
</dbReference>
<protein>
    <submittedName>
        <fullName evidence="2">Uncharacterized protein</fullName>
    </submittedName>
</protein>
<dbReference type="STRING" id="504487.JCM19538_2740"/>
<name>A0A090W643_9FLAO</name>
<keyword evidence="5" id="KW-1185">Reference proteome</keyword>
<evidence type="ECO:0000313" key="5">
    <source>
        <dbReference type="Proteomes" id="UP000030184"/>
    </source>
</evidence>
<dbReference type="EMBL" id="BBNR01000016">
    <property type="protein sequence ID" value="GAL68136.1"/>
    <property type="molecule type" value="Genomic_DNA"/>
</dbReference>
<dbReference type="Proteomes" id="UP000030184">
    <property type="component" value="Unassembled WGS sequence"/>
</dbReference>
<dbReference type="EMBL" id="BBNY01000095">
    <property type="protein sequence ID" value="GAL91126.1"/>
    <property type="molecule type" value="Genomic_DNA"/>
</dbReference>
<dbReference type="AlphaFoldDB" id="A0A090W643"/>
<gene>
    <name evidence="1" type="ORF">JCM19301_1233</name>
    <name evidence="2" type="ORF">JCM19302_1868</name>
    <name evidence="3" type="ORF">JCM19538_2740</name>
</gene>
<sequence length="42" mass="4900">MINRLFSPKNEMLGFVTFLTLFLTEAKAYKNTTIPSRTIIFM</sequence>
<evidence type="ECO:0000313" key="1">
    <source>
        <dbReference type="EMBL" id="GAL68136.1"/>
    </source>
</evidence>
<accession>A0A090W643</accession>
<dbReference type="EMBL" id="BBNS01000015">
    <property type="protein sequence ID" value="GAL71718.1"/>
    <property type="molecule type" value="Genomic_DNA"/>
</dbReference>
<proteinExistence type="predicted"/>